<dbReference type="EMBL" id="KK198759">
    <property type="protein sequence ID" value="KCW64940.1"/>
    <property type="molecule type" value="Genomic_DNA"/>
</dbReference>
<organism evidence="2">
    <name type="scientific">Eucalyptus grandis</name>
    <name type="common">Flooded gum</name>
    <dbReference type="NCBI Taxonomy" id="71139"/>
    <lineage>
        <taxon>Eukaryota</taxon>
        <taxon>Viridiplantae</taxon>
        <taxon>Streptophyta</taxon>
        <taxon>Embryophyta</taxon>
        <taxon>Tracheophyta</taxon>
        <taxon>Spermatophyta</taxon>
        <taxon>Magnoliopsida</taxon>
        <taxon>eudicotyledons</taxon>
        <taxon>Gunneridae</taxon>
        <taxon>Pentapetalae</taxon>
        <taxon>rosids</taxon>
        <taxon>malvids</taxon>
        <taxon>Myrtales</taxon>
        <taxon>Myrtaceae</taxon>
        <taxon>Myrtoideae</taxon>
        <taxon>Eucalypteae</taxon>
        <taxon>Eucalyptus</taxon>
    </lineage>
</organism>
<dbReference type="PANTHER" id="PTHR28026">
    <property type="entry name" value="DUF962 DOMAIN PROTEIN (AFU_ORTHOLOGUE AFUA_8G05310)"/>
    <property type="match status" value="1"/>
</dbReference>
<keyword evidence="1" id="KW-0472">Membrane</keyword>
<reference evidence="2" key="1">
    <citation type="submission" date="2013-07" db="EMBL/GenBank/DDBJ databases">
        <title>The genome of Eucalyptus grandis.</title>
        <authorList>
            <person name="Schmutz J."/>
            <person name="Hayes R."/>
            <person name="Myburg A."/>
            <person name="Tuskan G."/>
            <person name="Grattapaglia D."/>
            <person name="Rokhsar D.S."/>
        </authorList>
    </citation>
    <scope>NUCLEOTIDE SEQUENCE</scope>
    <source>
        <tissue evidence="2">Leaf extractions</tissue>
    </source>
</reference>
<name>A0A059BH20_EUCGR</name>
<evidence type="ECO:0008006" key="3">
    <source>
        <dbReference type="Google" id="ProtNLM"/>
    </source>
</evidence>
<dbReference type="Pfam" id="PF06127">
    <property type="entry name" value="Mpo1-like"/>
    <property type="match status" value="1"/>
</dbReference>
<dbReference type="AlphaFoldDB" id="A0A059BH20"/>
<gene>
    <name evidence="2" type="ORF">EUGRSUZ_G02487</name>
</gene>
<dbReference type="PANTHER" id="PTHR28026:SF8">
    <property type="entry name" value="YGL010W-LIKE PROTEIN"/>
    <property type="match status" value="1"/>
</dbReference>
<feature type="transmembrane region" description="Helical" evidence="1">
    <location>
        <begin position="58"/>
        <end position="84"/>
    </location>
</feature>
<accession>A0A059BH20</accession>
<dbReference type="InterPro" id="IPR009305">
    <property type="entry name" value="Mpo1-like"/>
</dbReference>
<feature type="transmembrane region" description="Helical" evidence="1">
    <location>
        <begin position="90"/>
        <end position="109"/>
    </location>
</feature>
<feature type="transmembrane region" description="Helical" evidence="1">
    <location>
        <begin position="26"/>
        <end position="46"/>
    </location>
</feature>
<evidence type="ECO:0000313" key="2">
    <source>
        <dbReference type="EMBL" id="KCW64940.1"/>
    </source>
</evidence>
<sequence length="188" mass="20146">MAKPGLLDLEKHFAFYGAYHSNPVNVAIHMVFVWPILFTALLLLCYAPPLFGLPPIELSLFGHGLALFLNVGCLLALVYAAFYVFLDPRAGSLAALLCLMCWVAASFVAGRLGFSLAWKVVLVAQIVCWTGQFIGHGVFESPSSSGQPRSSLLDGSLLCVAGGPSDVLWIRALPWISCDGGSKNRCAS</sequence>
<protein>
    <recommendedName>
        <fullName evidence="3">DUF962 domain-containing protein</fullName>
    </recommendedName>
</protein>
<proteinExistence type="predicted"/>
<dbReference type="Gramene" id="KCW64940">
    <property type="protein sequence ID" value="KCW64940"/>
    <property type="gene ID" value="EUGRSUZ_G02487"/>
</dbReference>
<keyword evidence="1" id="KW-1133">Transmembrane helix</keyword>
<keyword evidence="1" id="KW-0812">Transmembrane</keyword>
<evidence type="ECO:0000256" key="1">
    <source>
        <dbReference type="SAM" id="Phobius"/>
    </source>
</evidence>